<accession>A0ABS7ZLV1</accession>
<dbReference type="EMBL" id="JAEDAH010000016">
    <property type="protein sequence ID" value="MCA6062691.1"/>
    <property type="molecule type" value="Genomic_DNA"/>
</dbReference>
<name>A0ABS7ZLV1_9GAMM</name>
<reference evidence="1 2" key="1">
    <citation type="submission" date="2020-12" db="EMBL/GenBank/DDBJ databases">
        <title>Novel Thalassolituus-related marine hydrocarbonoclastic bacteria mediated algae-derived hydrocarbons mineralization in twilight zone of the northern South China Sea.</title>
        <authorList>
            <person name="Dong C."/>
        </authorList>
    </citation>
    <scope>NUCLEOTIDE SEQUENCE [LARGE SCALE GENOMIC DNA]</scope>
    <source>
        <strain evidence="1 2">IMCC1826</strain>
    </source>
</reference>
<organism evidence="1 2">
    <name type="scientific">Thalassolituus marinus</name>
    <dbReference type="NCBI Taxonomy" id="671053"/>
    <lineage>
        <taxon>Bacteria</taxon>
        <taxon>Pseudomonadati</taxon>
        <taxon>Pseudomonadota</taxon>
        <taxon>Gammaproteobacteria</taxon>
        <taxon>Oceanospirillales</taxon>
        <taxon>Oceanospirillaceae</taxon>
        <taxon>Thalassolituus</taxon>
    </lineage>
</organism>
<keyword evidence="2" id="KW-1185">Reference proteome</keyword>
<sequence>MRKNNLTSKGSIAPSGLDLATLGRCFGRYASIAQGGAVSTYEEEIGILLKEMKYEQAYSVGKATLDREPNNSAVVESLKKVSAALRSQCMDMACRKQDCTPAYFELEDLLRKVNELTKQDMYGRQV</sequence>
<proteinExistence type="predicted"/>
<evidence type="ECO:0000313" key="1">
    <source>
        <dbReference type="EMBL" id="MCA6062691.1"/>
    </source>
</evidence>
<gene>
    <name evidence="1" type="ORF">I9W95_03625</name>
</gene>
<dbReference type="RefSeq" id="WP_225671941.1">
    <property type="nucleotide sequence ID" value="NZ_JAEDAH010000016.1"/>
</dbReference>
<dbReference type="Proteomes" id="UP000714380">
    <property type="component" value="Unassembled WGS sequence"/>
</dbReference>
<comment type="caution">
    <text evidence="1">The sequence shown here is derived from an EMBL/GenBank/DDBJ whole genome shotgun (WGS) entry which is preliminary data.</text>
</comment>
<evidence type="ECO:0000313" key="2">
    <source>
        <dbReference type="Proteomes" id="UP000714380"/>
    </source>
</evidence>
<protein>
    <submittedName>
        <fullName evidence="1">Uncharacterized protein</fullName>
    </submittedName>
</protein>